<dbReference type="PANTHER" id="PTHR13477">
    <property type="entry name" value="MITOCHONDRIAL 39S RIBOSOMAL PROTEIN L49"/>
    <property type="match status" value="1"/>
</dbReference>
<dbReference type="GO" id="GO:0006412">
    <property type="term" value="P:translation"/>
    <property type="evidence" value="ECO:0007669"/>
    <property type="project" value="InterPro"/>
</dbReference>
<proteinExistence type="inferred from homology"/>
<dbReference type="Proteomes" id="UP000035680">
    <property type="component" value="Unassembled WGS sequence"/>
</dbReference>
<keyword evidence="4" id="KW-0496">Mitochondrion</keyword>
<sequence>MVFSRSNILYKLSSRTGSIFMRTNSTKLWEDPWKHAIPEQTKTYTGVAEANVDWSLVERLMPIEIIPPMPDISGYSPSGWKAPSKEPNGLPYAVSRRRDHMLPLYLERRRDKLNEKTMDYEYVEIVSMKQISGDVFACENDLKQYLEEKVNHPVATNVDELKGIIKVKGADRSLLEQFLYDNGF</sequence>
<keyword evidence="8" id="KW-1185">Reference proteome</keyword>
<evidence type="ECO:0000256" key="4">
    <source>
        <dbReference type="ARBA" id="ARBA00023128"/>
    </source>
</evidence>
<keyword evidence="3" id="KW-0689">Ribosomal protein</keyword>
<dbReference type="FunFam" id="3.30.780.10:FF:000009">
    <property type="entry name" value="39S ribosomal protein L49, mitochondrial"/>
    <property type="match status" value="1"/>
</dbReference>
<evidence type="ECO:0000256" key="1">
    <source>
        <dbReference type="ARBA" id="ARBA00004173"/>
    </source>
</evidence>
<accession>A0A0K0FLC5</accession>
<dbReference type="GO" id="GO:0005762">
    <property type="term" value="C:mitochondrial large ribosomal subunit"/>
    <property type="evidence" value="ECO:0007669"/>
    <property type="project" value="TreeGrafter"/>
</dbReference>
<dbReference type="GO" id="GO:0003735">
    <property type="term" value="F:structural constituent of ribosome"/>
    <property type="evidence" value="ECO:0007669"/>
    <property type="project" value="InterPro"/>
</dbReference>
<evidence type="ECO:0000256" key="7">
    <source>
        <dbReference type="ARBA" id="ARBA00035545"/>
    </source>
</evidence>
<evidence type="ECO:0000256" key="2">
    <source>
        <dbReference type="ARBA" id="ARBA00005677"/>
    </source>
</evidence>
<name>A0A0K0FLC5_STRVS</name>
<comment type="subcellular location">
    <subcellularLocation>
        <location evidence="1">Mitochondrion</location>
    </subcellularLocation>
</comment>
<organism evidence="8 9">
    <name type="scientific">Strongyloides venezuelensis</name>
    <name type="common">Threadworm</name>
    <dbReference type="NCBI Taxonomy" id="75913"/>
    <lineage>
        <taxon>Eukaryota</taxon>
        <taxon>Metazoa</taxon>
        <taxon>Ecdysozoa</taxon>
        <taxon>Nematoda</taxon>
        <taxon>Chromadorea</taxon>
        <taxon>Rhabditida</taxon>
        <taxon>Tylenchina</taxon>
        <taxon>Panagrolaimomorpha</taxon>
        <taxon>Strongyloidoidea</taxon>
        <taxon>Strongyloididae</taxon>
        <taxon>Strongyloides</taxon>
    </lineage>
</organism>
<dbReference type="InterPro" id="IPR007740">
    <property type="entry name" value="Ribosomal_mL49"/>
</dbReference>
<evidence type="ECO:0000256" key="6">
    <source>
        <dbReference type="ARBA" id="ARBA00035191"/>
    </source>
</evidence>
<evidence type="ECO:0000256" key="5">
    <source>
        <dbReference type="ARBA" id="ARBA00023274"/>
    </source>
</evidence>
<comment type="similarity">
    <text evidence="2">Belongs to the mitochondrion-specific ribosomal protein mL49 family.</text>
</comment>
<dbReference type="AlphaFoldDB" id="A0A0K0FLC5"/>
<dbReference type="Pfam" id="PF05046">
    <property type="entry name" value="Img2"/>
    <property type="match status" value="1"/>
</dbReference>
<reference evidence="9" key="2">
    <citation type="submission" date="2015-08" db="UniProtKB">
        <authorList>
            <consortium name="WormBaseParasite"/>
        </authorList>
    </citation>
    <scope>IDENTIFICATION</scope>
</reference>
<evidence type="ECO:0000256" key="3">
    <source>
        <dbReference type="ARBA" id="ARBA00022980"/>
    </source>
</evidence>
<dbReference type="Gene3D" id="3.30.780.10">
    <property type="entry name" value="SUI1-like domain"/>
    <property type="match status" value="1"/>
</dbReference>
<keyword evidence="5" id="KW-0687">Ribonucleoprotein</keyword>
<dbReference type="WBParaSite" id="SVE_0984000.1">
    <property type="protein sequence ID" value="SVE_0984000.1"/>
    <property type="gene ID" value="SVE_0984000"/>
</dbReference>
<protein>
    <recommendedName>
        <fullName evidence="6">Large ribosomal subunit protein mL49</fullName>
    </recommendedName>
    <alternativeName>
        <fullName evidence="7">39S ribosomal protein L49, mitochondrial</fullName>
    </alternativeName>
</protein>
<evidence type="ECO:0000313" key="8">
    <source>
        <dbReference type="Proteomes" id="UP000035680"/>
    </source>
</evidence>
<dbReference type="PANTHER" id="PTHR13477:SF0">
    <property type="entry name" value="LARGE RIBOSOMAL SUBUNIT PROTEIN ML49"/>
    <property type="match status" value="1"/>
</dbReference>
<evidence type="ECO:0000313" key="9">
    <source>
        <dbReference type="WBParaSite" id="SVE_0984000.1"/>
    </source>
</evidence>
<dbReference type="STRING" id="75913.A0A0K0FLC5"/>
<reference evidence="8" key="1">
    <citation type="submission" date="2014-07" db="EMBL/GenBank/DDBJ databases">
        <authorList>
            <person name="Martin A.A"/>
            <person name="De Silva N."/>
        </authorList>
    </citation>
    <scope>NUCLEOTIDE SEQUENCE</scope>
</reference>